<reference evidence="1" key="1">
    <citation type="submission" date="2021-07" db="EMBL/GenBank/DDBJ databases">
        <authorList>
            <person name="Catto M.A."/>
            <person name="Jacobson A."/>
            <person name="Kennedy G."/>
            <person name="Labadie P."/>
            <person name="Hunt B.G."/>
            <person name="Srinivasan R."/>
        </authorList>
    </citation>
    <scope>NUCLEOTIDE SEQUENCE</scope>
    <source>
        <strain evidence="1">PL_HMW_Pooled</strain>
        <tissue evidence="1">Head</tissue>
    </source>
</reference>
<keyword evidence="2" id="KW-1185">Reference proteome</keyword>
<dbReference type="AlphaFoldDB" id="A0AAE1LEQ4"/>
<sequence>MVPSIKLAVKLKRSFLLSATYCKINTFFSDKFCTSILLLDNCGTARSPLCQLQGNGQFQRINSTARTSLKVTQLFRERIKIFEYGALN</sequence>
<name>A0AAE1LEQ4_9NEOP</name>
<comment type="caution">
    <text evidence="1">The sequence shown here is derived from an EMBL/GenBank/DDBJ whole genome shotgun (WGS) entry which is preliminary data.</text>
</comment>
<gene>
    <name evidence="1" type="ORF">KUF71_025766</name>
</gene>
<protein>
    <submittedName>
        <fullName evidence="1">CRISPR system single-strand-specific deoxyribonuclease Cas10/Csm1 (Subtype III-A)</fullName>
    </submittedName>
</protein>
<evidence type="ECO:0000313" key="2">
    <source>
        <dbReference type="Proteomes" id="UP001219518"/>
    </source>
</evidence>
<dbReference type="EMBL" id="JAHWGI010000572">
    <property type="protein sequence ID" value="KAK3916700.1"/>
    <property type="molecule type" value="Genomic_DNA"/>
</dbReference>
<proteinExistence type="predicted"/>
<reference evidence="1" key="2">
    <citation type="journal article" date="2023" name="BMC Genomics">
        <title>Pest status, molecular evolution, and epigenetic factors derived from the genome assembly of Frankliniella fusca, a thysanopteran phytovirus vector.</title>
        <authorList>
            <person name="Catto M.A."/>
            <person name="Labadie P.E."/>
            <person name="Jacobson A.L."/>
            <person name="Kennedy G.G."/>
            <person name="Srinivasan R."/>
            <person name="Hunt B.G."/>
        </authorList>
    </citation>
    <scope>NUCLEOTIDE SEQUENCE</scope>
    <source>
        <strain evidence="1">PL_HMW_Pooled</strain>
    </source>
</reference>
<dbReference type="Proteomes" id="UP001219518">
    <property type="component" value="Unassembled WGS sequence"/>
</dbReference>
<accession>A0AAE1LEQ4</accession>
<evidence type="ECO:0000313" key="1">
    <source>
        <dbReference type="EMBL" id="KAK3916700.1"/>
    </source>
</evidence>
<organism evidence="1 2">
    <name type="scientific">Frankliniella fusca</name>
    <dbReference type="NCBI Taxonomy" id="407009"/>
    <lineage>
        <taxon>Eukaryota</taxon>
        <taxon>Metazoa</taxon>
        <taxon>Ecdysozoa</taxon>
        <taxon>Arthropoda</taxon>
        <taxon>Hexapoda</taxon>
        <taxon>Insecta</taxon>
        <taxon>Pterygota</taxon>
        <taxon>Neoptera</taxon>
        <taxon>Paraneoptera</taxon>
        <taxon>Thysanoptera</taxon>
        <taxon>Terebrantia</taxon>
        <taxon>Thripoidea</taxon>
        <taxon>Thripidae</taxon>
        <taxon>Frankliniella</taxon>
    </lineage>
</organism>